<dbReference type="PANTHER" id="PTHR36838">
    <property type="entry name" value="AUXIN EFFLUX CARRIER FAMILY PROTEIN"/>
    <property type="match status" value="1"/>
</dbReference>
<reference evidence="9 10" key="1">
    <citation type="submission" date="2023-11" db="EMBL/GenBank/DDBJ databases">
        <authorList>
            <person name="Bao R."/>
        </authorList>
    </citation>
    <scope>NUCLEOTIDE SEQUENCE [LARGE SCALE GENOMIC DNA]</scope>
    <source>
        <strain evidence="9 10">PJ23</strain>
    </source>
</reference>
<sequence length="311" mass="32856">MSSLVSIVLPIFGMIGLGFLAVKAGLVSAKAGEGLADYVFALAVPALIFRMLSESSAPLDSSPWGYWLSYFIAVAVVWVLAMIFARRVFDRDTREAVIHGFSSAQSNTVFLGIPLILRAYGEAGAVPLFLLLAIHLPIMMAVASILIETTGSPGQSGGVKRFARTLVTHPILLALIAGVAAKLLGVRTPDYLKPLLDSLANSASPVALISMGIGLALYGFRSDPKAAWTVAAFKLVLHPLLVYLLGTYVFRLEPVFTGVAVLFAALPSGINGYLLAMRYKTAEAFASNTIAISTAASVVTVAAWLWILGVG</sequence>
<proteinExistence type="inferred from homology"/>
<feature type="transmembrane region" description="Helical" evidence="8">
    <location>
        <begin position="96"/>
        <end position="117"/>
    </location>
</feature>
<keyword evidence="6 8" id="KW-1133">Transmembrane helix</keyword>
<evidence type="ECO:0000256" key="3">
    <source>
        <dbReference type="ARBA" id="ARBA00022448"/>
    </source>
</evidence>
<evidence type="ECO:0000256" key="5">
    <source>
        <dbReference type="ARBA" id="ARBA00022692"/>
    </source>
</evidence>
<protein>
    <submittedName>
        <fullName evidence="9">AEC family transporter</fullName>
    </submittedName>
</protein>
<dbReference type="InterPro" id="IPR004776">
    <property type="entry name" value="Mem_transp_PIN-like"/>
</dbReference>
<feature type="transmembrane region" description="Helical" evidence="8">
    <location>
        <begin position="255"/>
        <end position="276"/>
    </location>
</feature>
<comment type="subcellular location">
    <subcellularLocation>
        <location evidence="1">Cell membrane</location>
        <topology evidence="1">Multi-pass membrane protein</topology>
    </subcellularLocation>
</comment>
<dbReference type="RefSeq" id="WP_319845716.1">
    <property type="nucleotide sequence ID" value="NZ_JAXAFJ010000013.1"/>
</dbReference>
<keyword evidence="4" id="KW-1003">Cell membrane</keyword>
<dbReference type="Gene3D" id="1.20.1530.20">
    <property type="match status" value="1"/>
</dbReference>
<keyword evidence="3" id="KW-0813">Transport</keyword>
<feature type="transmembrane region" description="Helical" evidence="8">
    <location>
        <begin position="123"/>
        <end position="146"/>
    </location>
</feature>
<dbReference type="InterPro" id="IPR038770">
    <property type="entry name" value="Na+/solute_symporter_sf"/>
</dbReference>
<evidence type="ECO:0000256" key="8">
    <source>
        <dbReference type="SAM" id="Phobius"/>
    </source>
</evidence>
<keyword evidence="7 8" id="KW-0472">Membrane</keyword>
<feature type="transmembrane region" description="Helical" evidence="8">
    <location>
        <begin position="166"/>
        <end position="186"/>
    </location>
</feature>
<gene>
    <name evidence="9" type="ORF">SCD90_16030</name>
</gene>
<organism evidence="9 10">
    <name type="scientific">Terrihabitans rhizophilus</name>
    <dbReference type="NCBI Taxonomy" id="3092662"/>
    <lineage>
        <taxon>Bacteria</taxon>
        <taxon>Pseudomonadati</taxon>
        <taxon>Pseudomonadota</taxon>
        <taxon>Alphaproteobacteria</taxon>
        <taxon>Hyphomicrobiales</taxon>
        <taxon>Terrihabitans</taxon>
    </lineage>
</organism>
<evidence type="ECO:0000256" key="1">
    <source>
        <dbReference type="ARBA" id="ARBA00004651"/>
    </source>
</evidence>
<accession>A0ABU4RRU6</accession>
<comment type="similarity">
    <text evidence="2">Belongs to the auxin efflux carrier (TC 2.A.69) family.</text>
</comment>
<keyword evidence="10" id="KW-1185">Reference proteome</keyword>
<feature type="transmembrane region" description="Helical" evidence="8">
    <location>
        <begin position="64"/>
        <end position="84"/>
    </location>
</feature>
<name>A0ABU4RRU6_9HYPH</name>
<evidence type="ECO:0000313" key="10">
    <source>
        <dbReference type="Proteomes" id="UP001274321"/>
    </source>
</evidence>
<evidence type="ECO:0000256" key="2">
    <source>
        <dbReference type="ARBA" id="ARBA00010145"/>
    </source>
</evidence>
<feature type="transmembrane region" description="Helical" evidence="8">
    <location>
        <begin position="6"/>
        <end position="26"/>
    </location>
</feature>
<feature type="transmembrane region" description="Helical" evidence="8">
    <location>
        <begin position="35"/>
        <end position="52"/>
    </location>
</feature>
<dbReference type="PANTHER" id="PTHR36838:SF3">
    <property type="entry name" value="TRANSPORTER AUXIN EFFLUX CARRIER EC FAMILY"/>
    <property type="match status" value="1"/>
</dbReference>
<feature type="transmembrane region" description="Helical" evidence="8">
    <location>
        <begin position="227"/>
        <end position="249"/>
    </location>
</feature>
<feature type="transmembrane region" description="Helical" evidence="8">
    <location>
        <begin position="288"/>
        <end position="307"/>
    </location>
</feature>
<evidence type="ECO:0000256" key="4">
    <source>
        <dbReference type="ARBA" id="ARBA00022475"/>
    </source>
</evidence>
<evidence type="ECO:0000256" key="7">
    <source>
        <dbReference type="ARBA" id="ARBA00023136"/>
    </source>
</evidence>
<evidence type="ECO:0000313" key="9">
    <source>
        <dbReference type="EMBL" id="MDX6807575.1"/>
    </source>
</evidence>
<feature type="transmembrane region" description="Helical" evidence="8">
    <location>
        <begin position="198"/>
        <end position="220"/>
    </location>
</feature>
<dbReference type="Pfam" id="PF03547">
    <property type="entry name" value="Mem_trans"/>
    <property type="match status" value="1"/>
</dbReference>
<dbReference type="Proteomes" id="UP001274321">
    <property type="component" value="Unassembled WGS sequence"/>
</dbReference>
<evidence type="ECO:0000256" key="6">
    <source>
        <dbReference type="ARBA" id="ARBA00022989"/>
    </source>
</evidence>
<comment type="caution">
    <text evidence="9">The sequence shown here is derived from an EMBL/GenBank/DDBJ whole genome shotgun (WGS) entry which is preliminary data.</text>
</comment>
<keyword evidence="5 8" id="KW-0812">Transmembrane</keyword>
<dbReference type="EMBL" id="JAXAFJ010000013">
    <property type="protein sequence ID" value="MDX6807575.1"/>
    <property type="molecule type" value="Genomic_DNA"/>
</dbReference>